<keyword evidence="17" id="KW-0446">Lipid-binding</keyword>
<dbReference type="SMART" id="SM00233">
    <property type="entry name" value="PH"/>
    <property type="match status" value="1"/>
</dbReference>
<keyword evidence="15" id="KW-0391">Immunity</keyword>
<dbReference type="PRINTS" id="PR00452">
    <property type="entry name" value="SH3DOMAIN"/>
</dbReference>
<dbReference type="InterPro" id="IPR017441">
    <property type="entry name" value="Protein_kinase_ATP_BS"/>
</dbReference>
<dbReference type="GO" id="GO:0005829">
    <property type="term" value="C:cytosol"/>
    <property type="evidence" value="ECO:0007669"/>
    <property type="project" value="UniProtKB-ARBA"/>
</dbReference>
<evidence type="ECO:0000256" key="15">
    <source>
        <dbReference type="ARBA" id="ARBA00022859"/>
    </source>
</evidence>
<dbReference type="InterPro" id="IPR001452">
    <property type="entry name" value="SH3_domain"/>
</dbReference>
<feature type="domain" description="PH" evidence="30">
    <location>
        <begin position="56"/>
        <end position="163"/>
    </location>
</feature>
<dbReference type="InterPro" id="IPR011993">
    <property type="entry name" value="PH-like_dom_sf"/>
</dbReference>
<dbReference type="PROSITE" id="PS50002">
    <property type="entry name" value="SH3"/>
    <property type="match status" value="1"/>
</dbReference>
<evidence type="ECO:0000256" key="10">
    <source>
        <dbReference type="ARBA" id="ARBA00022741"/>
    </source>
</evidence>
<evidence type="ECO:0000256" key="13">
    <source>
        <dbReference type="ARBA" id="ARBA00022833"/>
    </source>
</evidence>
<evidence type="ECO:0000256" key="26">
    <source>
        <dbReference type="PROSITE-ProRule" id="PRU10141"/>
    </source>
</evidence>
<evidence type="ECO:0000256" key="7">
    <source>
        <dbReference type="ARBA" id="ARBA00022553"/>
    </source>
</evidence>
<feature type="domain" description="SH2" evidence="28">
    <location>
        <begin position="326"/>
        <end position="424"/>
    </location>
</feature>
<dbReference type="PROSITE" id="PS00109">
    <property type="entry name" value="PROTEIN_KINASE_TYR"/>
    <property type="match status" value="1"/>
</dbReference>
<dbReference type="SUPFAM" id="SSF55550">
    <property type="entry name" value="SH2 domain"/>
    <property type="match status" value="1"/>
</dbReference>
<keyword evidence="4 24" id="KW-0728">SH3 domain</keyword>
<comment type="catalytic activity">
    <reaction evidence="22 27">
        <text>L-tyrosyl-[protein] + ATP = O-phospho-L-tyrosyl-[protein] + ADP + H(+)</text>
        <dbReference type="Rhea" id="RHEA:10596"/>
        <dbReference type="Rhea" id="RHEA-COMP:10136"/>
        <dbReference type="Rhea" id="RHEA-COMP:20101"/>
        <dbReference type="ChEBI" id="CHEBI:15378"/>
        <dbReference type="ChEBI" id="CHEBI:30616"/>
        <dbReference type="ChEBI" id="CHEBI:46858"/>
        <dbReference type="ChEBI" id="CHEBI:61978"/>
        <dbReference type="ChEBI" id="CHEBI:456216"/>
        <dbReference type="EC" id="2.7.10.2"/>
    </reaction>
</comment>
<evidence type="ECO:0000256" key="11">
    <source>
        <dbReference type="ARBA" id="ARBA00022771"/>
    </source>
</evidence>
<accession>A0A9W2WSI4</accession>
<dbReference type="GO" id="GO:0008270">
    <property type="term" value="F:zinc ion binding"/>
    <property type="evidence" value="ECO:0007669"/>
    <property type="project" value="UniProtKB-KW"/>
</dbReference>
<keyword evidence="20 27" id="KW-0829">Tyrosine-protein kinase</keyword>
<dbReference type="SUPFAM" id="SSF56112">
    <property type="entry name" value="Protein kinase-like (PK-like)"/>
    <property type="match status" value="1"/>
</dbReference>
<evidence type="ECO:0000256" key="25">
    <source>
        <dbReference type="PROSITE-ProRule" id="PRU00432"/>
    </source>
</evidence>
<dbReference type="Gene3D" id="2.30.30.40">
    <property type="entry name" value="SH3 Domains"/>
    <property type="match status" value="1"/>
</dbReference>
<dbReference type="PROSITE" id="PS50001">
    <property type="entry name" value="SH2"/>
    <property type="match status" value="1"/>
</dbReference>
<dbReference type="SMART" id="SM00326">
    <property type="entry name" value="SH3"/>
    <property type="match status" value="1"/>
</dbReference>
<reference evidence="33" key="1">
    <citation type="submission" date="2025-08" db="UniProtKB">
        <authorList>
            <consortium name="RefSeq"/>
        </authorList>
    </citation>
    <scope>IDENTIFICATION</scope>
    <source>
        <tissue evidence="33">Muscle</tissue>
    </source>
</reference>
<dbReference type="InterPro" id="IPR001849">
    <property type="entry name" value="PH_domain"/>
</dbReference>
<dbReference type="SUPFAM" id="SSF50044">
    <property type="entry name" value="SH3-domain"/>
    <property type="match status" value="1"/>
</dbReference>
<keyword evidence="8 27" id="KW-0808">Transferase</keyword>
<evidence type="ECO:0000313" key="32">
    <source>
        <dbReference type="Proteomes" id="UP000248484"/>
    </source>
</evidence>
<dbReference type="Pfam" id="PF07714">
    <property type="entry name" value="PK_Tyr_Ser-Thr"/>
    <property type="match status" value="1"/>
</dbReference>
<dbReference type="Pfam" id="PF00779">
    <property type="entry name" value="BTK"/>
    <property type="match status" value="1"/>
</dbReference>
<sequence>MRAARGGFHKPRDGPSWNQEGFSLLRAAVSEGAPRQNPGIFNGRRNSDQKTEMNFNTILEEILIKRSQQKKKTSPLNYKERLFVLTKSMLTYYEGRAEKKYRKGFIDVSKIRCVEIVKNDDGAIPCQNKYPFQVVHDANTLYIFAPSAQSRDRWVKKLKEEIKNNNNIMIKYHPKFWADGSYQCCRQTEKLAPGCERYNLFESSIRKALPRAPAPEIKKILKPMRGPVASISSNSWCGFTRLSKRRPPPPIPPEEEDNSEEIVVAMYDFQATEAHDLRLERGQEYIILEKNDVHWWRARDKYGSEGYIPSNYVTGKKSNNLDQYEWYCRNTNRSKAEQLLRSEDKEGGFMVRDSSQPGMYTVSLYTKFGGEGSSGFRHYHIKETMTSPKKYYLAEKHAFGSIPEIIEYHKHNAAGLVTRLRYPVSTKGKNAPTTAGFSYEKWEINPSELTFMRELGSGLFGVVRLGKWRAQYKVAIKAIREGAMCEEDFIEEAKVMMKLTHPKLVQLYGVCTQQKPIYIVTEFMERGCLLNFLRQRQGHFNRDVLLSMCQDVCEGMEYLERNSFIHRDLAARNCLVNDAGIVKVSDFGMARYVLDDQYTSSSGAKFPVKWCPPEVFNYSRFSSKSDIWSFGVLMWEIFTEGRMPFEKNTNYEVVTMVTRGHRLHQPKLASRYVYDVMLRCWQEKPEGRPSFEDLLRTIDELVECTETFGR</sequence>
<dbReference type="Gene3D" id="3.30.505.10">
    <property type="entry name" value="SH2 domain"/>
    <property type="match status" value="1"/>
</dbReference>
<keyword evidence="18" id="KW-1064">Adaptive immunity</keyword>
<evidence type="ECO:0000256" key="22">
    <source>
        <dbReference type="ARBA" id="ARBA00051245"/>
    </source>
</evidence>
<evidence type="ECO:0000256" key="16">
    <source>
        <dbReference type="ARBA" id="ARBA00022999"/>
    </source>
</evidence>
<evidence type="ECO:0000256" key="9">
    <source>
        <dbReference type="ARBA" id="ARBA00022723"/>
    </source>
</evidence>
<evidence type="ECO:0000256" key="2">
    <source>
        <dbReference type="ARBA" id="ARBA00004202"/>
    </source>
</evidence>
<dbReference type="PRINTS" id="PR00402">
    <property type="entry name" value="TECBTKDOMAIN"/>
</dbReference>
<evidence type="ECO:0000256" key="3">
    <source>
        <dbReference type="ARBA" id="ARBA00004245"/>
    </source>
</evidence>
<dbReference type="GO" id="GO:0035556">
    <property type="term" value="P:intracellular signal transduction"/>
    <property type="evidence" value="ECO:0007669"/>
    <property type="project" value="InterPro"/>
</dbReference>
<proteinExistence type="inferred from homology"/>
<keyword evidence="11 25" id="KW-0863">Zinc-finger</keyword>
<dbReference type="CDD" id="cd11905">
    <property type="entry name" value="SH3_Tec"/>
    <property type="match status" value="1"/>
</dbReference>
<dbReference type="InterPro" id="IPR050198">
    <property type="entry name" value="Non-receptor_tyrosine_kinases"/>
</dbReference>
<dbReference type="InterPro" id="IPR000719">
    <property type="entry name" value="Prot_kinase_dom"/>
</dbReference>
<keyword evidence="32" id="KW-1185">Reference proteome</keyword>
<keyword evidence="21" id="KW-0206">Cytoskeleton</keyword>
<keyword evidence="5" id="KW-1003">Cell membrane</keyword>
<dbReference type="GO" id="GO:0004715">
    <property type="term" value="F:non-membrane spanning protein tyrosine kinase activity"/>
    <property type="evidence" value="ECO:0007669"/>
    <property type="project" value="UniProtKB-EC"/>
</dbReference>
<dbReference type="InterPro" id="IPR020635">
    <property type="entry name" value="Tyr_kinase_cat_dom"/>
</dbReference>
<dbReference type="InterPro" id="IPR008266">
    <property type="entry name" value="Tyr_kinase_AS"/>
</dbReference>
<dbReference type="InterPro" id="IPR036860">
    <property type="entry name" value="SH2_dom_sf"/>
</dbReference>
<dbReference type="FunFam" id="2.30.30.40:FF:000151">
    <property type="entry name" value="Tyrosine-protein kinase"/>
    <property type="match status" value="1"/>
</dbReference>
<dbReference type="SMART" id="SM00219">
    <property type="entry name" value="TyrKc"/>
    <property type="match status" value="1"/>
</dbReference>
<dbReference type="FunFam" id="2.30.29.30:FF:000210">
    <property type="entry name" value="Tyrosine-protein kinase"/>
    <property type="match status" value="1"/>
</dbReference>
<evidence type="ECO:0000256" key="19">
    <source>
        <dbReference type="ARBA" id="ARBA00023136"/>
    </source>
</evidence>
<dbReference type="GO" id="GO:0005856">
    <property type="term" value="C:cytoskeleton"/>
    <property type="evidence" value="ECO:0007669"/>
    <property type="project" value="UniProtKB-SubCell"/>
</dbReference>
<evidence type="ECO:0000256" key="23">
    <source>
        <dbReference type="PROSITE-ProRule" id="PRU00191"/>
    </source>
</evidence>
<evidence type="ECO:0000256" key="6">
    <source>
        <dbReference type="ARBA" id="ARBA00022490"/>
    </source>
</evidence>
<dbReference type="Pfam" id="PF00017">
    <property type="entry name" value="SH2"/>
    <property type="match status" value="1"/>
</dbReference>
<dbReference type="PRINTS" id="PR00401">
    <property type="entry name" value="SH2DOMAIN"/>
</dbReference>
<evidence type="ECO:0000256" key="5">
    <source>
        <dbReference type="ARBA" id="ARBA00022475"/>
    </source>
</evidence>
<dbReference type="InterPro" id="IPR000980">
    <property type="entry name" value="SH2"/>
</dbReference>
<gene>
    <name evidence="33" type="primary">TEC</name>
</gene>
<dbReference type="Proteomes" id="UP000248484">
    <property type="component" value="Chromosome 7"/>
</dbReference>
<evidence type="ECO:0000259" key="28">
    <source>
        <dbReference type="PROSITE" id="PS50001"/>
    </source>
</evidence>
<feature type="domain" description="SH3" evidence="29">
    <location>
        <begin position="258"/>
        <end position="318"/>
    </location>
</feature>
<dbReference type="InterPro" id="IPR001562">
    <property type="entry name" value="Znf_Btk_motif"/>
</dbReference>
<dbReference type="InterPro" id="IPR035572">
    <property type="entry name" value="Tec_SH3"/>
</dbReference>
<keyword evidence="6" id="KW-0963">Cytoplasm</keyword>
<dbReference type="Gene3D" id="2.30.29.30">
    <property type="entry name" value="Pleckstrin-homology domain (PH domain)/Phosphotyrosine-binding domain (PTB)"/>
    <property type="match status" value="1"/>
</dbReference>
<evidence type="ECO:0000259" key="31">
    <source>
        <dbReference type="PROSITE" id="PS50011"/>
    </source>
</evidence>
<keyword evidence="7" id="KW-0597">Phosphoprotein</keyword>
<dbReference type="OrthoDB" id="4062651at2759"/>
<keyword evidence="13" id="KW-0862">Zinc</keyword>
<dbReference type="SMART" id="SM00252">
    <property type="entry name" value="SH2"/>
    <property type="match status" value="1"/>
</dbReference>
<evidence type="ECO:0000256" key="8">
    <source>
        <dbReference type="ARBA" id="ARBA00022679"/>
    </source>
</evidence>
<comment type="cofactor">
    <cofactor evidence="1">
        <name>Zn(2+)</name>
        <dbReference type="ChEBI" id="CHEBI:29105"/>
    </cofactor>
</comment>
<evidence type="ECO:0000259" key="29">
    <source>
        <dbReference type="PROSITE" id="PS50002"/>
    </source>
</evidence>
<dbReference type="SUPFAM" id="SSF50729">
    <property type="entry name" value="PH domain-like"/>
    <property type="match status" value="1"/>
</dbReference>
<dbReference type="InterPro" id="IPR011009">
    <property type="entry name" value="Kinase-like_dom_sf"/>
</dbReference>
<dbReference type="PANTHER" id="PTHR24418">
    <property type="entry name" value="TYROSINE-PROTEIN KINASE"/>
    <property type="match status" value="1"/>
</dbReference>
<evidence type="ECO:0000259" key="30">
    <source>
        <dbReference type="PROSITE" id="PS50003"/>
    </source>
</evidence>
<dbReference type="Pfam" id="PF00169">
    <property type="entry name" value="PH"/>
    <property type="match status" value="1"/>
</dbReference>
<evidence type="ECO:0000256" key="12">
    <source>
        <dbReference type="ARBA" id="ARBA00022777"/>
    </source>
</evidence>
<dbReference type="AlphaFoldDB" id="A0A9W2WSI4"/>
<dbReference type="GO" id="GO:0008289">
    <property type="term" value="F:lipid binding"/>
    <property type="evidence" value="ECO:0007669"/>
    <property type="project" value="UniProtKB-KW"/>
</dbReference>
<dbReference type="SMART" id="SM00107">
    <property type="entry name" value="BTK"/>
    <property type="match status" value="1"/>
</dbReference>
<evidence type="ECO:0000256" key="27">
    <source>
        <dbReference type="RuleBase" id="RU362096"/>
    </source>
</evidence>
<evidence type="ECO:0000256" key="4">
    <source>
        <dbReference type="ARBA" id="ARBA00022443"/>
    </source>
</evidence>
<dbReference type="PROSITE" id="PS50003">
    <property type="entry name" value="PH_DOMAIN"/>
    <property type="match status" value="1"/>
</dbReference>
<keyword evidence="10 26" id="KW-0547">Nucleotide-binding</keyword>
<keyword evidence="14 26" id="KW-0067">ATP-binding</keyword>
<dbReference type="InterPro" id="IPR001245">
    <property type="entry name" value="Ser-Thr/Tyr_kinase_cat_dom"/>
</dbReference>
<dbReference type="FunFam" id="3.30.505.10:FF:000041">
    <property type="entry name" value="Tyrosine-protein kinase"/>
    <property type="match status" value="1"/>
</dbReference>
<dbReference type="CDD" id="cd05114">
    <property type="entry name" value="PTKc_Tec_Rlk"/>
    <property type="match status" value="1"/>
</dbReference>
<evidence type="ECO:0000256" key="24">
    <source>
        <dbReference type="PROSITE-ProRule" id="PRU00192"/>
    </source>
</evidence>
<evidence type="ECO:0000256" key="14">
    <source>
        <dbReference type="ARBA" id="ARBA00022840"/>
    </source>
</evidence>
<dbReference type="RefSeq" id="XP_054941965.1">
    <property type="nucleotide sequence ID" value="XM_055085990.1"/>
</dbReference>
<dbReference type="PROSITE" id="PS51113">
    <property type="entry name" value="ZF_BTK"/>
    <property type="match status" value="1"/>
</dbReference>
<evidence type="ECO:0000256" key="21">
    <source>
        <dbReference type="ARBA" id="ARBA00023212"/>
    </source>
</evidence>
<dbReference type="EC" id="2.7.10.2" evidence="27"/>
<dbReference type="FunFam" id="1.10.510.10:FF:000052">
    <property type="entry name" value="Tyrosine-protein kinase"/>
    <property type="match status" value="1"/>
</dbReference>
<feature type="domain" description="Protein kinase" evidence="31">
    <location>
        <begin position="449"/>
        <end position="702"/>
    </location>
</feature>
<dbReference type="PROSITE" id="PS50011">
    <property type="entry name" value="PROTEIN_KINASE_DOM"/>
    <property type="match status" value="1"/>
</dbReference>
<dbReference type="GeneID" id="102976396"/>
<name>A0A9W2WSI4_PHYMC</name>
<dbReference type="CDD" id="cd10396">
    <property type="entry name" value="SH2_Tec_Itk"/>
    <property type="match status" value="1"/>
</dbReference>
<dbReference type="GO" id="GO:0005886">
    <property type="term" value="C:plasma membrane"/>
    <property type="evidence" value="ECO:0007669"/>
    <property type="project" value="UniProtKB-SubCell"/>
</dbReference>
<keyword evidence="19" id="KW-0472">Membrane</keyword>
<keyword evidence="16 23" id="KW-0727">SH2 domain</keyword>
<organism evidence="32 33">
    <name type="scientific">Physeter macrocephalus</name>
    <name type="common">Sperm whale</name>
    <name type="synonym">Physeter catodon</name>
    <dbReference type="NCBI Taxonomy" id="9755"/>
    <lineage>
        <taxon>Eukaryota</taxon>
        <taxon>Metazoa</taxon>
        <taxon>Chordata</taxon>
        <taxon>Craniata</taxon>
        <taxon>Vertebrata</taxon>
        <taxon>Euteleostomi</taxon>
        <taxon>Mammalia</taxon>
        <taxon>Eutheria</taxon>
        <taxon>Laurasiatheria</taxon>
        <taxon>Artiodactyla</taxon>
        <taxon>Whippomorpha</taxon>
        <taxon>Cetacea</taxon>
        <taxon>Odontoceti</taxon>
        <taxon>Physeteridae</taxon>
        <taxon>Physeter</taxon>
    </lineage>
</organism>
<dbReference type="GO" id="GO:0005524">
    <property type="term" value="F:ATP binding"/>
    <property type="evidence" value="ECO:0007669"/>
    <property type="project" value="UniProtKB-UniRule"/>
</dbReference>
<dbReference type="Pfam" id="PF00018">
    <property type="entry name" value="SH3_1"/>
    <property type="match status" value="1"/>
</dbReference>
<comment type="subcellular location">
    <subcellularLocation>
        <location evidence="2">Cell membrane</location>
        <topology evidence="2">Peripheral membrane protein</topology>
    </subcellularLocation>
    <subcellularLocation>
        <location evidence="3">Cytoplasm</location>
        <location evidence="3">Cytoskeleton</location>
    </subcellularLocation>
</comment>
<dbReference type="FunFam" id="3.30.200.20:FF:000053">
    <property type="entry name" value="Tyrosine-protein kinase"/>
    <property type="match status" value="1"/>
</dbReference>
<feature type="binding site" evidence="26">
    <location>
        <position position="477"/>
    </location>
    <ligand>
        <name>ATP</name>
        <dbReference type="ChEBI" id="CHEBI:30616"/>
    </ligand>
</feature>
<dbReference type="GO" id="GO:0002250">
    <property type="term" value="P:adaptive immune response"/>
    <property type="evidence" value="ECO:0007669"/>
    <property type="project" value="UniProtKB-KW"/>
</dbReference>
<dbReference type="Gene3D" id="1.10.510.10">
    <property type="entry name" value="Transferase(Phosphotransferase) domain 1"/>
    <property type="match status" value="1"/>
</dbReference>
<evidence type="ECO:0000256" key="17">
    <source>
        <dbReference type="ARBA" id="ARBA00023121"/>
    </source>
</evidence>
<dbReference type="PROSITE" id="PS00107">
    <property type="entry name" value="PROTEIN_KINASE_ATP"/>
    <property type="match status" value="1"/>
</dbReference>
<keyword evidence="9" id="KW-0479">Metal-binding</keyword>
<evidence type="ECO:0000256" key="18">
    <source>
        <dbReference type="ARBA" id="ARBA00023130"/>
    </source>
</evidence>
<dbReference type="CTD" id="7006"/>
<protein>
    <recommendedName>
        <fullName evidence="27">Tyrosine-protein kinase</fullName>
        <ecNumber evidence="27">2.7.10.2</ecNumber>
    </recommendedName>
</protein>
<evidence type="ECO:0000256" key="20">
    <source>
        <dbReference type="ARBA" id="ARBA00023137"/>
    </source>
</evidence>
<dbReference type="InterPro" id="IPR036028">
    <property type="entry name" value="SH3-like_dom_sf"/>
</dbReference>
<comment type="similarity">
    <text evidence="27">Belongs to the protein kinase superfamily. Tyr protein kinase family.</text>
</comment>
<dbReference type="CDD" id="cd01238">
    <property type="entry name" value="PH_Btk"/>
    <property type="match status" value="1"/>
</dbReference>
<evidence type="ECO:0000256" key="1">
    <source>
        <dbReference type="ARBA" id="ARBA00001947"/>
    </source>
</evidence>
<dbReference type="PRINTS" id="PR00109">
    <property type="entry name" value="TYRKINASE"/>
</dbReference>
<evidence type="ECO:0000313" key="33">
    <source>
        <dbReference type="RefSeq" id="XP_054941965.1"/>
    </source>
</evidence>
<keyword evidence="12 27" id="KW-0418">Kinase</keyword>